<dbReference type="InterPro" id="IPR002563">
    <property type="entry name" value="Flavin_Rdtase-like_dom"/>
</dbReference>
<evidence type="ECO:0000259" key="1">
    <source>
        <dbReference type="SMART" id="SM00903"/>
    </source>
</evidence>
<dbReference type="SUPFAM" id="SSF50475">
    <property type="entry name" value="FMN-binding split barrel"/>
    <property type="match status" value="1"/>
</dbReference>
<name>A0A367YVZ7_9ACTN</name>
<dbReference type="AlphaFoldDB" id="A0A367YVZ7"/>
<organism evidence="2 3">
    <name type="scientific">Desertihabitans brevis</name>
    <dbReference type="NCBI Taxonomy" id="2268447"/>
    <lineage>
        <taxon>Bacteria</taxon>
        <taxon>Bacillati</taxon>
        <taxon>Actinomycetota</taxon>
        <taxon>Actinomycetes</taxon>
        <taxon>Propionibacteriales</taxon>
        <taxon>Propionibacteriaceae</taxon>
        <taxon>Desertihabitans</taxon>
    </lineage>
</organism>
<sequence>MHFYEPREGHRLPHDPFNALVAPRPIGWVSSRSPDGRLNLAPYSFFNAFCYTPPIIGFSSTSRKDSARNIEAGGEFVWNLVTRELLEPMNQTSTTGPVDEFAVAGLTPERSRVVGVPRVAESPVAMECRLSQVVQLTAADGTPTDAVVCFGEVVGVHIAEHLLVDGVVDTALADPVLRGGGPTAYYTLGERLDLRRPG</sequence>
<dbReference type="RefSeq" id="WP_114126174.1">
    <property type="nucleotide sequence ID" value="NZ_QOUI01000004.1"/>
</dbReference>
<dbReference type="Gene3D" id="2.30.110.10">
    <property type="entry name" value="Electron Transport, Fmn-binding Protein, Chain A"/>
    <property type="match status" value="1"/>
</dbReference>
<reference evidence="2 3" key="1">
    <citation type="submission" date="2018-07" db="EMBL/GenBank/DDBJ databases">
        <title>Desertimonas flava gen. nov. sp. nov.</title>
        <authorList>
            <person name="Liu S."/>
        </authorList>
    </citation>
    <scope>NUCLEOTIDE SEQUENCE [LARGE SCALE GENOMIC DNA]</scope>
    <source>
        <strain evidence="2 3">16Sb5-5</strain>
    </source>
</reference>
<gene>
    <name evidence="2" type="ORF">DT076_08240</name>
</gene>
<dbReference type="GO" id="GO:0016646">
    <property type="term" value="F:oxidoreductase activity, acting on the CH-NH group of donors, NAD or NADP as acceptor"/>
    <property type="evidence" value="ECO:0007669"/>
    <property type="project" value="UniProtKB-ARBA"/>
</dbReference>
<dbReference type="GO" id="GO:0010181">
    <property type="term" value="F:FMN binding"/>
    <property type="evidence" value="ECO:0007669"/>
    <property type="project" value="InterPro"/>
</dbReference>
<evidence type="ECO:0000313" key="3">
    <source>
        <dbReference type="Proteomes" id="UP000252770"/>
    </source>
</evidence>
<dbReference type="Pfam" id="PF01613">
    <property type="entry name" value="Flavin_Reduct"/>
    <property type="match status" value="1"/>
</dbReference>
<dbReference type="SMART" id="SM00903">
    <property type="entry name" value="Flavin_Reduct"/>
    <property type="match status" value="1"/>
</dbReference>
<dbReference type="InterPro" id="IPR012349">
    <property type="entry name" value="Split_barrel_FMN-bd"/>
</dbReference>
<dbReference type="PANTHER" id="PTHR43812:SF2">
    <property type="entry name" value="FLAVIN REDUCTASE LIKE DOMAIN-CONTAINING PROTEIN"/>
    <property type="match status" value="1"/>
</dbReference>
<keyword evidence="3" id="KW-1185">Reference proteome</keyword>
<dbReference type="EMBL" id="QOUI01000004">
    <property type="protein sequence ID" value="RCK69988.1"/>
    <property type="molecule type" value="Genomic_DNA"/>
</dbReference>
<dbReference type="Proteomes" id="UP000252770">
    <property type="component" value="Unassembled WGS sequence"/>
</dbReference>
<proteinExistence type="predicted"/>
<comment type="caution">
    <text evidence="2">The sequence shown here is derived from an EMBL/GenBank/DDBJ whole genome shotgun (WGS) entry which is preliminary data.</text>
</comment>
<accession>A0A367YVZ7</accession>
<dbReference type="PANTHER" id="PTHR43812">
    <property type="entry name" value="BLR2425 PROTEIN"/>
    <property type="match status" value="1"/>
</dbReference>
<evidence type="ECO:0000313" key="2">
    <source>
        <dbReference type="EMBL" id="RCK69988.1"/>
    </source>
</evidence>
<feature type="domain" description="Flavin reductase like" evidence="1">
    <location>
        <begin position="19"/>
        <end position="170"/>
    </location>
</feature>
<protein>
    <submittedName>
        <fullName evidence="2">Flavin reductase family protein</fullName>
    </submittedName>
</protein>